<protein>
    <submittedName>
        <fullName evidence="2">Uncharacterized protein</fullName>
    </submittedName>
</protein>
<evidence type="ECO:0000313" key="2">
    <source>
        <dbReference type="EMBL" id="KAG0273644.1"/>
    </source>
</evidence>
<dbReference type="EMBL" id="JAAAIL010000714">
    <property type="protein sequence ID" value="KAG0273644.1"/>
    <property type="molecule type" value="Genomic_DNA"/>
</dbReference>
<feature type="compositionally biased region" description="Gly residues" evidence="1">
    <location>
        <begin position="157"/>
        <end position="169"/>
    </location>
</feature>
<sequence>MTIDDNTYKRRSVWQDILQSFKANRKHSPADSVAAITTTTIHAMGSDLMEESGSASASAVVDPFHDINTNISANDPATSTAATTSPRVSTITAASIYSQASPTNTLPPIIYCPRERAELDFLRQRYPTAASGYTAYRLPPEGVTSPPSIAASLFSGSSGGGGGGDASSS</sequence>
<gene>
    <name evidence="2" type="ORF">BGZ95_010552</name>
</gene>
<accession>A0AAD4DB65</accession>
<organism evidence="2 3">
    <name type="scientific">Linnemannia exigua</name>
    <dbReference type="NCBI Taxonomy" id="604196"/>
    <lineage>
        <taxon>Eukaryota</taxon>
        <taxon>Fungi</taxon>
        <taxon>Fungi incertae sedis</taxon>
        <taxon>Mucoromycota</taxon>
        <taxon>Mortierellomycotina</taxon>
        <taxon>Mortierellomycetes</taxon>
        <taxon>Mortierellales</taxon>
        <taxon>Mortierellaceae</taxon>
        <taxon>Linnemannia</taxon>
    </lineage>
</organism>
<evidence type="ECO:0000313" key="3">
    <source>
        <dbReference type="Proteomes" id="UP001194580"/>
    </source>
</evidence>
<dbReference type="Proteomes" id="UP001194580">
    <property type="component" value="Unassembled WGS sequence"/>
</dbReference>
<feature type="non-terminal residue" evidence="2">
    <location>
        <position position="169"/>
    </location>
</feature>
<proteinExistence type="predicted"/>
<feature type="region of interest" description="Disordered" evidence="1">
    <location>
        <begin position="147"/>
        <end position="169"/>
    </location>
</feature>
<name>A0AAD4DB65_9FUNG</name>
<dbReference type="AlphaFoldDB" id="A0AAD4DB65"/>
<comment type="caution">
    <text evidence="2">The sequence shown here is derived from an EMBL/GenBank/DDBJ whole genome shotgun (WGS) entry which is preliminary data.</text>
</comment>
<keyword evidence="3" id="KW-1185">Reference proteome</keyword>
<reference evidence="2" key="1">
    <citation type="journal article" date="2020" name="Fungal Divers.">
        <title>Resolving the Mortierellaceae phylogeny through synthesis of multi-gene phylogenetics and phylogenomics.</title>
        <authorList>
            <person name="Vandepol N."/>
            <person name="Liber J."/>
            <person name="Desiro A."/>
            <person name="Na H."/>
            <person name="Kennedy M."/>
            <person name="Barry K."/>
            <person name="Grigoriev I.V."/>
            <person name="Miller A.N."/>
            <person name="O'Donnell K."/>
            <person name="Stajich J.E."/>
            <person name="Bonito G."/>
        </authorList>
    </citation>
    <scope>NUCLEOTIDE SEQUENCE</scope>
    <source>
        <strain evidence="2">NRRL 28262</strain>
    </source>
</reference>
<evidence type="ECO:0000256" key="1">
    <source>
        <dbReference type="SAM" id="MobiDB-lite"/>
    </source>
</evidence>